<dbReference type="EnsemblPlants" id="AVESA.00010b.r2.2CG0286850.1">
    <property type="protein sequence ID" value="AVESA.00010b.r2.2CG0286850.1.CDS"/>
    <property type="gene ID" value="AVESA.00010b.r2.2CG0286850"/>
</dbReference>
<protein>
    <submittedName>
        <fullName evidence="1">Uncharacterized protein</fullName>
    </submittedName>
</protein>
<proteinExistence type="predicted"/>
<evidence type="ECO:0000313" key="2">
    <source>
        <dbReference type="Proteomes" id="UP001732700"/>
    </source>
</evidence>
<accession>A0ACD5UNB7</accession>
<keyword evidence="2" id="KW-1185">Reference proteome</keyword>
<reference evidence="1" key="1">
    <citation type="submission" date="2021-05" db="EMBL/GenBank/DDBJ databases">
        <authorList>
            <person name="Scholz U."/>
            <person name="Mascher M."/>
            <person name="Fiebig A."/>
        </authorList>
    </citation>
    <scope>NUCLEOTIDE SEQUENCE [LARGE SCALE GENOMIC DNA]</scope>
</reference>
<sequence>MDTDKLSEGIDPKFACRIEIIVNSYFSIIDGKKVYNKGRTVSWVIDAEEYAILDLEKDIGLYFTWASNQKPNFWVVDSRLNATCRLATDGQLLDLLRGFQDVKLFMVVGARGEGTGAAANEAEEGMNVSSNVDGEGTQATTNLVEEEIKIEGFTWAEVPEYGETTAGPAMAEEEEKEHFMTVGCDPHGDEPAGANKEWRYFKKVDDVVHDARPTDNSQIKVQKRKRTIPTQEFDPECVPDDEADMVGDYFAPHTTHDPENPIIKEKDTFEDKKEFIQSMRTYAIKNNFETMVEHSDTTRYRARCADETCEWRVYAKKLHGGSTFMVLKISSLDDHTCSGSATLKGHQASTSWISRRAKDIIKEDPTLSAKKLQKRLEKEYHIEMSYFKVWAGKKSAMNELHGTWEESFAMLWRFKAALEETCPGSIVEIDCKKINGQMHFSRMFVCIRACVDGFLAGCRPYLGVDSTHLTGKYNGQLASATAIDGHNWMYPVAYGIFGKENNANWAWFMSNLKKAVGTPPGLTIHTDACKGLAYGVKKAFGADAEHRECFRHLMANFRKKFRGEVLKYMWPCAWACTTRRHDALMGKIAADCPKAIPFLDMHHKQIWSRSKFSKECKVDYVNNNISECFNNWIKDYKDLPVDFLMDKIREMIQEKMYTRKEIAKRLEGIILPSVLHELNMKSRALHYDIQKSGPMSAKISGTTKEGKTWRYAVDLEKRECGCGQWEVSGKPCPHAIYLLGKIRQLKTEDFVHDYYSVERFKMAYQFEIAPMNGRSEWPKVDVGFEMIPPPLQRAAGRPRKQRIKASGEPGKRGPYQCKRCYQFGHIEKGCNATQAELEQELPPPRPKKVKKPRKTLLEVGEASTTVVEPSLMPHSSPSVTTRRVAALSLASQGVTTRRILHLLMVWIQFSHFNYLPAAAHSIRLFTAATPSPTAAHRLPHHRPHLSTGRSGEGRRATSSRLS</sequence>
<reference evidence="1" key="2">
    <citation type="submission" date="2025-09" db="UniProtKB">
        <authorList>
            <consortium name="EnsemblPlants"/>
        </authorList>
    </citation>
    <scope>IDENTIFICATION</scope>
</reference>
<evidence type="ECO:0000313" key="1">
    <source>
        <dbReference type="EnsemblPlants" id="AVESA.00010b.r2.2CG0286850.1.CDS"/>
    </source>
</evidence>
<dbReference type="Proteomes" id="UP001732700">
    <property type="component" value="Chromosome 2C"/>
</dbReference>
<organism evidence="1 2">
    <name type="scientific">Avena sativa</name>
    <name type="common">Oat</name>
    <dbReference type="NCBI Taxonomy" id="4498"/>
    <lineage>
        <taxon>Eukaryota</taxon>
        <taxon>Viridiplantae</taxon>
        <taxon>Streptophyta</taxon>
        <taxon>Embryophyta</taxon>
        <taxon>Tracheophyta</taxon>
        <taxon>Spermatophyta</taxon>
        <taxon>Magnoliopsida</taxon>
        <taxon>Liliopsida</taxon>
        <taxon>Poales</taxon>
        <taxon>Poaceae</taxon>
        <taxon>BOP clade</taxon>
        <taxon>Pooideae</taxon>
        <taxon>Poodae</taxon>
        <taxon>Poeae</taxon>
        <taxon>Poeae Chloroplast Group 1 (Aveneae type)</taxon>
        <taxon>Aveninae</taxon>
        <taxon>Avena</taxon>
    </lineage>
</organism>
<name>A0ACD5UNB7_AVESA</name>